<gene>
    <name evidence="1" type="ORF">EUX54_03250</name>
</gene>
<dbReference type="RefSeq" id="WP_140578135.1">
    <property type="nucleotide sequence ID" value="NZ_SDPI01000010.1"/>
</dbReference>
<dbReference type="AlphaFoldDB" id="A0A502JUC8"/>
<organism evidence="1 2">
    <name type="scientific">Haemophilus haemolyticus</name>
    <dbReference type="NCBI Taxonomy" id="726"/>
    <lineage>
        <taxon>Bacteria</taxon>
        <taxon>Pseudomonadati</taxon>
        <taxon>Pseudomonadota</taxon>
        <taxon>Gammaproteobacteria</taxon>
        <taxon>Pasteurellales</taxon>
        <taxon>Pasteurellaceae</taxon>
        <taxon>Haemophilus</taxon>
    </lineage>
</organism>
<evidence type="ECO:0008006" key="3">
    <source>
        <dbReference type="Google" id="ProtNLM"/>
    </source>
</evidence>
<proteinExistence type="predicted"/>
<name>A0A502JUC8_HAEHA</name>
<dbReference type="EMBL" id="SDPI01000010">
    <property type="protein sequence ID" value="TPH01089.1"/>
    <property type="molecule type" value="Genomic_DNA"/>
</dbReference>
<protein>
    <recommendedName>
        <fullName evidence="3">Lipoprotein</fullName>
    </recommendedName>
</protein>
<comment type="caution">
    <text evidence="1">The sequence shown here is derived from an EMBL/GenBank/DDBJ whole genome shotgun (WGS) entry which is preliminary data.</text>
</comment>
<dbReference type="Proteomes" id="UP000318695">
    <property type="component" value="Unassembled WGS sequence"/>
</dbReference>
<sequence>MKKYLIILSAMSILVGCTELNSMKKELIPPSFSAQNFVGKWYCHSAYGDWNLNTKEYMDFKPDGTLKNTGILTAPLLAGTPDLKYEYNINAYWQVDGWHIIQKQAEKGKVKRAHDPKVLAAMARDPKLKQKELVLFKLVQEMASGEHSARREIESVTEKEFTTIYKSSSEICSRVE</sequence>
<accession>A0A502JUC8</accession>
<evidence type="ECO:0000313" key="1">
    <source>
        <dbReference type="EMBL" id="TPH01089.1"/>
    </source>
</evidence>
<dbReference type="PROSITE" id="PS51257">
    <property type="entry name" value="PROKAR_LIPOPROTEIN"/>
    <property type="match status" value="1"/>
</dbReference>
<evidence type="ECO:0000313" key="2">
    <source>
        <dbReference type="Proteomes" id="UP000318695"/>
    </source>
</evidence>
<reference evidence="1 2" key="1">
    <citation type="submission" date="2019-01" db="EMBL/GenBank/DDBJ databases">
        <title>Comparative genomic analysis identifies haemin-independent Haemophilus haemolyticus: a formal re-classification of Haemophilus intermedius.</title>
        <authorList>
            <person name="Harris T.M."/>
            <person name="Price E.P."/>
            <person name="Sarovich D.S."/>
            <person name="Norskov-Lauritsen N."/>
            <person name="Beissbarth J."/>
            <person name="Chang A.B."/>
            <person name="Smith-Vaughan H.C."/>
        </authorList>
    </citation>
    <scope>NUCLEOTIDE SEQUENCE [LARGE SCALE GENOMIC DNA]</scope>
    <source>
        <strain evidence="1 2">CCUG 30218</strain>
    </source>
</reference>